<evidence type="ECO:0000256" key="3">
    <source>
        <dbReference type="ARBA" id="ARBA00023242"/>
    </source>
</evidence>
<comment type="caution">
    <text evidence="7">The sequence shown here is derived from an EMBL/GenBank/DDBJ whole genome shotgun (WGS) entry which is preliminary data.</text>
</comment>
<dbReference type="PANTHER" id="PTHR13798">
    <property type="entry name" value="RNA BINDING MOTIF RBM PROTEIN -RELATED"/>
    <property type="match status" value="1"/>
</dbReference>
<feature type="compositionally biased region" description="Low complexity" evidence="5">
    <location>
        <begin position="101"/>
        <end position="112"/>
    </location>
</feature>
<feature type="compositionally biased region" description="Polar residues" evidence="5">
    <location>
        <begin position="212"/>
        <end position="244"/>
    </location>
</feature>
<evidence type="ECO:0000313" key="8">
    <source>
        <dbReference type="Proteomes" id="UP000239899"/>
    </source>
</evidence>
<dbReference type="InterPro" id="IPR012677">
    <property type="entry name" value="Nucleotide-bd_a/b_plait_sf"/>
</dbReference>
<dbReference type="GO" id="GO:0000381">
    <property type="term" value="P:regulation of alternative mRNA splicing, via spliceosome"/>
    <property type="evidence" value="ECO:0007669"/>
    <property type="project" value="TreeGrafter"/>
</dbReference>
<dbReference type="InterPro" id="IPR035979">
    <property type="entry name" value="RBD_domain_sf"/>
</dbReference>
<sequence length="250" mass="27374">MEEPTSSLYLGNLAPQVTRRHLYEIGIQAGPVVSVTLPHESTVNKGTVNKGFGFVEYEEVEDAAYAVALFRGNLRLFGREVRVQFGGQPKRSGSGVGPPAGGAQQQQGRSGSTPQGGTEERRQQSAVRSDSGRQAHPAQPPPQQQQQQQQQQQFVQTPAMQLQPQMQHGYLQLQPPAPHSYSFAGMMQAAAFQQQQLHMQQAAAYAHGMTPSPMQQQYGSSPYQANSHAQQYGSSPYQANGQQQPLPPHW</sequence>
<name>A0A2P6U147_CHLSO</name>
<dbReference type="Pfam" id="PF00076">
    <property type="entry name" value="RRM_1"/>
    <property type="match status" value="1"/>
</dbReference>
<dbReference type="PROSITE" id="PS50102">
    <property type="entry name" value="RRM"/>
    <property type="match status" value="1"/>
</dbReference>
<accession>A0A2P6U147</accession>
<feature type="region of interest" description="Disordered" evidence="5">
    <location>
        <begin position="87"/>
        <end position="159"/>
    </location>
</feature>
<feature type="domain" description="RRM" evidence="6">
    <location>
        <begin position="6"/>
        <end position="88"/>
    </location>
</feature>
<dbReference type="STRING" id="3076.A0A2P6U147"/>
<gene>
    <name evidence="7" type="ORF">C2E21_1462</name>
</gene>
<proteinExistence type="predicted"/>
<reference evidence="7 8" key="1">
    <citation type="journal article" date="2018" name="Plant J.">
        <title>Genome sequences of Chlorella sorokiniana UTEX 1602 and Micractinium conductrix SAG 241.80: implications to maltose excretion by a green alga.</title>
        <authorList>
            <person name="Arriola M.B."/>
            <person name="Velmurugan N."/>
            <person name="Zhang Y."/>
            <person name="Plunkett M.H."/>
            <person name="Hondzo H."/>
            <person name="Barney B.M."/>
        </authorList>
    </citation>
    <scope>NUCLEOTIDE SEQUENCE [LARGE SCALE GENOMIC DNA]</scope>
    <source>
        <strain evidence="8">UTEX 1602</strain>
    </source>
</reference>
<keyword evidence="3" id="KW-0539">Nucleus</keyword>
<evidence type="ECO:0000259" key="6">
    <source>
        <dbReference type="PROSITE" id="PS50102"/>
    </source>
</evidence>
<evidence type="ECO:0000256" key="5">
    <source>
        <dbReference type="SAM" id="MobiDB-lite"/>
    </source>
</evidence>
<feature type="region of interest" description="Disordered" evidence="5">
    <location>
        <begin position="212"/>
        <end position="250"/>
    </location>
</feature>
<evidence type="ECO:0000256" key="1">
    <source>
        <dbReference type="ARBA" id="ARBA00004642"/>
    </source>
</evidence>
<keyword evidence="8" id="KW-1185">Reference proteome</keyword>
<protein>
    <submittedName>
        <fullName evidence="7">Splicing factor 3B subunit 4 isoform X1</fullName>
    </submittedName>
</protein>
<dbReference type="AlphaFoldDB" id="A0A2P6U147"/>
<dbReference type="SMART" id="SM00360">
    <property type="entry name" value="RRM"/>
    <property type="match status" value="1"/>
</dbReference>
<dbReference type="SUPFAM" id="SSF54928">
    <property type="entry name" value="RNA-binding domain, RBD"/>
    <property type="match status" value="1"/>
</dbReference>
<comment type="subcellular location">
    <subcellularLocation>
        <location evidence="1">Nucleus</location>
        <location evidence="1">Nucleoplasm</location>
    </subcellularLocation>
</comment>
<evidence type="ECO:0000256" key="4">
    <source>
        <dbReference type="PROSITE-ProRule" id="PRU00176"/>
    </source>
</evidence>
<dbReference type="GO" id="GO:0003727">
    <property type="term" value="F:single-stranded RNA binding"/>
    <property type="evidence" value="ECO:0007669"/>
    <property type="project" value="TreeGrafter"/>
</dbReference>
<evidence type="ECO:0000313" key="7">
    <source>
        <dbReference type="EMBL" id="PRW60028.1"/>
    </source>
</evidence>
<dbReference type="PANTHER" id="PTHR13798:SF11">
    <property type="entry name" value="RNA-BINDING PROTEIN 7-RELATED"/>
    <property type="match status" value="1"/>
</dbReference>
<feature type="compositionally biased region" description="Low complexity" evidence="5">
    <location>
        <begin position="144"/>
        <end position="159"/>
    </location>
</feature>
<dbReference type="EMBL" id="LHPG02000003">
    <property type="protein sequence ID" value="PRW60028.1"/>
    <property type="molecule type" value="Genomic_DNA"/>
</dbReference>
<dbReference type="GO" id="GO:0005654">
    <property type="term" value="C:nucleoplasm"/>
    <property type="evidence" value="ECO:0007669"/>
    <property type="project" value="UniProtKB-SubCell"/>
</dbReference>
<dbReference type="InterPro" id="IPR052285">
    <property type="entry name" value="NEXT_complex_subunit"/>
</dbReference>
<dbReference type="OrthoDB" id="10259687at2759"/>
<dbReference type="InterPro" id="IPR000504">
    <property type="entry name" value="RRM_dom"/>
</dbReference>
<organism evidence="7 8">
    <name type="scientific">Chlorella sorokiniana</name>
    <name type="common">Freshwater green alga</name>
    <dbReference type="NCBI Taxonomy" id="3076"/>
    <lineage>
        <taxon>Eukaryota</taxon>
        <taxon>Viridiplantae</taxon>
        <taxon>Chlorophyta</taxon>
        <taxon>core chlorophytes</taxon>
        <taxon>Trebouxiophyceae</taxon>
        <taxon>Chlorellales</taxon>
        <taxon>Chlorellaceae</taxon>
        <taxon>Chlorella clade</taxon>
        <taxon>Chlorella</taxon>
    </lineage>
</organism>
<evidence type="ECO:0000256" key="2">
    <source>
        <dbReference type="ARBA" id="ARBA00022884"/>
    </source>
</evidence>
<keyword evidence="2 4" id="KW-0694">RNA-binding</keyword>
<dbReference type="Proteomes" id="UP000239899">
    <property type="component" value="Unassembled WGS sequence"/>
</dbReference>
<dbReference type="Gene3D" id="3.30.70.330">
    <property type="match status" value="1"/>
</dbReference>